<keyword evidence="2" id="KW-0813">Transport</keyword>
<evidence type="ECO:0000256" key="4">
    <source>
        <dbReference type="ARBA" id="ARBA00022692"/>
    </source>
</evidence>
<feature type="transmembrane region" description="Helical" evidence="8">
    <location>
        <begin position="310"/>
        <end position="339"/>
    </location>
</feature>
<evidence type="ECO:0000256" key="6">
    <source>
        <dbReference type="ARBA" id="ARBA00023065"/>
    </source>
</evidence>
<feature type="transmembrane region" description="Helical" evidence="8">
    <location>
        <begin position="87"/>
        <end position="111"/>
    </location>
</feature>
<proteinExistence type="predicted"/>
<dbReference type="AlphaFoldDB" id="A0A1H3X9B1"/>
<evidence type="ECO:0000256" key="1">
    <source>
        <dbReference type="ARBA" id="ARBA00004651"/>
    </source>
</evidence>
<dbReference type="Proteomes" id="UP000199288">
    <property type="component" value="Unassembled WGS sequence"/>
</dbReference>
<keyword evidence="4 8" id="KW-0812">Transmembrane</keyword>
<accession>A0A1H3X9B1</accession>
<evidence type="ECO:0000256" key="8">
    <source>
        <dbReference type="SAM" id="Phobius"/>
    </source>
</evidence>
<evidence type="ECO:0000313" key="9">
    <source>
        <dbReference type="EMBL" id="SDZ95521.1"/>
    </source>
</evidence>
<feature type="transmembrane region" description="Helical" evidence="8">
    <location>
        <begin position="359"/>
        <end position="383"/>
    </location>
</feature>
<gene>
    <name evidence="9" type="ORF">SAMN02910418_00639</name>
</gene>
<keyword evidence="3" id="KW-1003">Cell membrane</keyword>
<evidence type="ECO:0000256" key="2">
    <source>
        <dbReference type="ARBA" id="ARBA00022448"/>
    </source>
</evidence>
<dbReference type="Pfam" id="PF02386">
    <property type="entry name" value="TrkH"/>
    <property type="match status" value="1"/>
</dbReference>
<evidence type="ECO:0000256" key="3">
    <source>
        <dbReference type="ARBA" id="ARBA00022475"/>
    </source>
</evidence>
<reference evidence="10" key="1">
    <citation type="submission" date="2016-10" db="EMBL/GenBank/DDBJ databases">
        <authorList>
            <person name="Varghese N."/>
            <person name="Submissions S."/>
        </authorList>
    </citation>
    <scope>NUCLEOTIDE SEQUENCE [LARGE SCALE GENOMIC DNA]</scope>
    <source>
        <strain evidence="10">KPR-1</strain>
    </source>
</reference>
<dbReference type="PANTHER" id="PTHR32024:SF1">
    <property type="entry name" value="KTR SYSTEM POTASSIUM UPTAKE PROTEIN B"/>
    <property type="match status" value="1"/>
</dbReference>
<evidence type="ECO:0000256" key="7">
    <source>
        <dbReference type="ARBA" id="ARBA00023136"/>
    </source>
</evidence>
<protein>
    <submittedName>
        <fullName evidence="9">Trk-type K+ transport system, membrane component</fullName>
    </submittedName>
</protein>
<feature type="transmembrane region" description="Helical" evidence="8">
    <location>
        <begin position="132"/>
        <end position="159"/>
    </location>
</feature>
<dbReference type="InterPro" id="IPR003445">
    <property type="entry name" value="Cat_transpt"/>
</dbReference>
<feature type="transmembrane region" description="Helical" evidence="8">
    <location>
        <begin position="203"/>
        <end position="223"/>
    </location>
</feature>
<dbReference type="OrthoDB" id="9810952at2"/>
<keyword evidence="5 8" id="KW-1133">Transmembrane helix</keyword>
<organism evidence="9 10">
    <name type="scientific">Bowdeniella nasicola</name>
    <dbReference type="NCBI Taxonomy" id="208480"/>
    <lineage>
        <taxon>Bacteria</taxon>
        <taxon>Bacillati</taxon>
        <taxon>Actinomycetota</taxon>
        <taxon>Actinomycetes</taxon>
        <taxon>Actinomycetales</taxon>
        <taxon>Actinomycetaceae</taxon>
        <taxon>Bowdeniella</taxon>
    </lineage>
</organism>
<comment type="subcellular location">
    <subcellularLocation>
        <location evidence="1">Cell membrane</location>
        <topology evidence="1">Multi-pass membrane protein</topology>
    </subcellularLocation>
</comment>
<dbReference type="EMBL" id="FNQV01000003">
    <property type="protein sequence ID" value="SDZ95521.1"/>
    <property type="molecule type" value="Genomic_DNA"/>
</dbReference>
<keyword evidence="7 8" id="KW-0472">Membrane</keyword>
<evidence type="ECO:0000313" key="10">
    <source>
        <dbReference type="Proteomes" id="UP000199288"/>
    </source>
</evidence>
<sequence>MSRTRALARRSRDWVDEIAQSSPARLALLVFTAIVLVVTALLSLPIATTDGHRAPLADAMFTATSAVCVTGLVTVDTATYWSTFGHTVIMVAMAVGGLGVMTLASILGFAVSRRIGLTQRMLTARETKTDRLGEVGSLIIAVIVVSLSVEIALTLVLLPRFTTLGEPFGEALWHASFMAVSIFNNAGFVILPEGLQPHLGDWWIGLPITVGTAIGAIGFPVLLNLRRHLFHPRHWSLHTKLTLVMYGFLSALAFLVIPAMEWTNPATFGQMDTSEKILTGLIYSVNARSSGIETIPVAHMREATWFFQDALMFVGGGTASTGGGIKVTTLAVLLLAIVAEARGDRDIEAFQRRIPPGTVRLAVAVAFIGATLVGLSTLILLSITNLQLDMVLFDVISAFGTVGLSTGITGHLPDAGKYVLTGMMFMGRVGTMTLAAALALRSRRRVIRMPEERPAVG</sequence>
<evidence type="ECO:0000256" key="5">
    <source>
        <dbReference type="ARBA" id="ARBA00022989"/>
    </source>
</evidence>
<dbReference type="RefSeq" id="WP_092561959.1">
    <property type="nucleotide sequence ID" value="NZ_FNQV01000003.1"/>
</dbReference>
<feature type="transmembrane region" description="Helical" evidence="8">
    <location>
        <begin position="418"/>
        <end position="440"/>
    </location>
</feature>
<keyword evidence="10" id="KW-1185">Reference proteome</keyword>
<dbReference type="GO" id="GO:0008324">
    <property type="term" value="F:monoatomic cation transmembrane transporter activity"/>
    <property type="evidence" value="ECO:0007669"/>
    <property type="project" value="InterPro"/>
</dbReference>
<dbReference type="GO" id="GO:0005886">
    <property type="term" value="C:plasma membrane"/>
    <property type="evidence" value="ECO:0007669"/>
    <property type="project" value="UniProtKB-SubCell"/>
</dbReference>
<name>A0A1H3X9B1_9ACTO</name>
<feature type="transmembrane region" description="Helical" evidence="8">
    <location>
        <begin position="26"/>
        <end position="47"/>
    </location>
</feature>
<dbReference type="PANTHER" id="PTHR32024">
    <property type="entry name" value="TRK SYSTEM POTASSIUM UPTAKE PROTEIN TRKG-RELATED"/>
    <property type="match status" value="1"/>
</dbReference>
<dbReference type="GO" id="GO:0030001">
    <property type="term" value="P:metal ion transport"/>
    <property type="evidence" value="ECO:0007669"/>
    <property type="project" value="UniProtKB-ARBA"/>
</dbReference>
<feature type="transmembrane region" description="Helical" evidence="8">
    <location>
        <begin position="243"/>
        <end position="262"/>
    </location>
</feature>
<keyword evidence="6" id="KW-0406">Ion transport</keyword>